<dbReference type="EMBL" id="CP053980">
    <property type="protein sequence ID" value="QKH27564.1"/>
    <property type="molecule type" value="Genomic_DNA"/>
</dbReference>
<evidence type="ECO:0000313" key="3">
    <source>
        <dbReference type="EMBL" id="QKH27564.1"/>
    </source>
</evidence>
<name>A0A0B5P3E6_BACTU</name>
<dbReference type="AlphaFoldDB" id="A0A0B5P3E6"/>
<dbReference type="Gene3D" id="3.40.50.150">
    <property type="entry name" value="Vaccinia Virus protein VP39"/>
    <property type="match status" value="1"/>
</dbReference>
<gene>
    <name evidence="2" type="ORF">BF38_3984</name>
    <name evidence="3" type="ORF">FOC89_27660</name>
</gene>
<dbReference type="RefSeq" id="WP_001004301.1">
    <property type="nucleotide sequence ID" value="NZ_CP009335.1"/>
</dbReference>
<organism evidence="3 5">
    <name type="scientific">Bacillus thuringiensis</name>
    <dbReference type="NCBI Taxonomy" id="1428"/>
    <lineage>
        <taxon>Bacteria</taxon>
        <taxon>Bacillati</taxon>
        <taxon>Bacillota</taxon>
        <taxon>Bacilli</taxon>
        <taxon>Bacillales</taxon>
        <taxon>Bacillaceae</taxon>
        <taxon>Bacillus</taxon>
        <taxon>Bacillus cereus group</taxon>
    </lineage>
</organism>
<dbReference type="SUPFAM" id="SSF53335">
    <property type="entry name" value="S-adenosyl-L-methionine-dependent methyltransferases"/>
    <property type="match status" value="1"/>
</dbReference>
<dbReference type="Pfam" id="PF13649">
    <property type="entry name" value="Methyltransf_25"/>
    <property type="match status" value="1"/>
</dbReference>
<evidence type="ECO:0000313" key="2">
    <source>
        <dbReference type="EMBL" id="AJG79043.1"/>
    </source>
</evidence>
<feature type="domain" description="Methyltransferase" evidence="1">
    <location>
        <begin position="46"/>
        <end position="135"/>
    </location>
</feature>
<protein>
    <submittedName>
        <fullName evidence="3">Class I SAM-dependent methyltransferase</fullName>
    </submittedName>
    <submittedName>
        <fullName evidence="2">Methyltransferase domain protein</fullName>
    </submittedName>
</protein>
<dbReference type="InterPro" id="IPR029063">
    <property type="entry name" value="SAM-dependent_MTases_sf"/>
</dbReference>
<sequence>MNELNVKEFYKKQFELLSYDIKNENWLKEVTKEVQEQIGYPFQTMLELGAGNGGFARAMSNLNVKMTTVELVPELVMFAKEHSTNDIVIHCADFYKINFEEKFDVVSYLDGFGVGTDEEQLVLLKRIHNWLKDDGCALIDIYQPLYWEKANGQEMPIYSAMRKYEYDSENARMLDHWWEKDSSNDIVTQSLRCYTIDEISNLCAEARFSIVGIFPGGAYDFEERKYKEQASLNECLSYRIKVKKSKD</sequence>
<dbReference type="Gene3D" id="2.20.25.110">
    <property type="entry name" value="S-adenosyl-L-methionine-dependent methyltransferases"/>
    <property type="match status" value="1"/>
</dbReference>
<dbReference type="Proteomes" id="UP000501107">
    <property type="component" value="Chromosome"/>
</dbReference>
<dbReference type="KEGG" id="btw:BF38_3984"/>
<dbReference type="EMBL" id="CP009335">
    <property type="protein sequence ID" value="AJG79043.1"/>
    <property type="molecule type" value="Genomic_DNA"/>
</dbReference>
<accession>A0A0B5P3E6</accession>
<evidence type="ECO:0000313" key="5">
    <source>
        <dbReference type="Proteomes" id="UP000501107"/>
    </source>
</evidence>
<keyword evidence="3" id="KW-0808">Transferase</keyword>
<dbReference type="GO" id="GO:0008168">
    <property type="term" value="F:methyltransferase activity"/>
    <property type="evidence" value="ECO:0007669"/>
    <property type="project" value="UniProtKB-KW"/>
</dbReference>
<dbReference type="InterPro" id="IPR041698">
    <property type="entry name" value="Methyltransf_25"/>
</dbReference>
<reference evidence="3 5" key="2">
    <citation type="submission" date="2020-05" db="EMBL/GenBank/DDBJ databases">
        <title>FDA dAtabase for Regulatory Grade micrObial Sequences (FDA-ARGOS): Supporting development and validation of Infectious Disease Dx tests.</title>
        <authorList>
            <person name="Nelson B."/>
            <person name="Plummer A."/>
            <person name="Tallon L."/>
            <person name="Sadzewicz L."/>
            <person name="Zhao X."/>
            <person name="Vavikolanu K."/>
            <person name="Mehta A."/>
            <person name="Aluvathingal J."/>
            <person name="Nadendla S."/>
            <person name="Myers T."/>
            <person name="Yan Y."/>
            <person name="Sichtig H."/>
        </authorList>
    </citation>
    <scope>NUCLEOTIDE SEQUENCE [LARGE SCALE GENOMIC DNA]</scope>
    <source>
        <strain evidence="3 5">FDAARGOS_795</strain>
    </source>
</reference>
<dbReference type="CDD" id="cd02440">
    <property type="entry name" value="AdoMet_MTases"/>
    <property type="match status" value="1"/>
</dbReference>
<evidence type="ECO:0000313" key="4">
    <source>
        <dbReference type="Proteomes" id="UP000031876"/>
    </source>
</evidence>
<proteinExistence type="predicted"/>
<reference evidence="2 4" key="1">
    <citation type="journal article" date="2015" name="Genome Announc.">
        <title>Complete genome sequences for 35 biothreat assay-relevant bacillus species.</title>
        <authorList>
            <person name="Johnson S.L."/>
            <person name="Daligault H.E."/>
            <person name="Davenport K.W."/>
            <person name="Jaissle J."/>
            <person name="Frey K.G."/>
            <person name="Ladner J.T."/>
            <person name="Broomall S.M."/>
            <person name="Bishop-Lilly K.A."/>
            <person name="Bruce D.C."/>
            <person name="Gibbons H.S."/>
            <person name="Coyne S.R."/>
            <person name="Lo C.C."/>
            <person name="Meincke L."/>
            <person name="Munk A.C."/>
            <person name="Koroleva G.I."/>
            <person name="Rosenzweig C.N."/>
            <person name="Palacios G.F."/>
            <person name="Redden C.L."/>
            <person name="Minogue T.D."/>
            <person name="Chain P.S."/>
        </authorList>
    </citation>
    <scope>NUCLEOTIDE SEQUENCE [LARGE SCALE GENOMIC DNA]</scope>
    <source>
        <strain evidence="2 4">HD1011</strain>
    </source>
</reference>
<dbReference type="GO" id="GO:0032259">
    <property type="term" value="P:methylation"/>
    <property type="evidence" value="ECO:0007669"/>
    <property type="project" value="UniProtKB-KW"/>
</dbReference>
<evidence type="ECO:0000259" key="1">
    <source>
        <dbReference type="Pfam" id="PF13649"/>
    </source>
</evidence>
<dbReference type="Proteomes" id="UP000031876">
    <property type="component" value="Chromosome"/>
</dbReference>
<keyword evidence="3" id="KW-0489">Methyltransferase</keyword>